<sequence>LFSVGQSAAVSAEVTHALGRHSSDLTFQQLQIFQKAEYAGHITYIANMGLSRISMCLFIPRILPGTGARFAALTFAVFSALWAVSGVLVTIFPCSFPHPWEFVGIMNRCIDLNSFINYIGITNIVQEFALILLPLLVWNLRLSWGRTVSVSLVFLSRLSVVTPLFTHLILSNRSTSPPDPTYTIWSSTLTLQLAQNLSIITACLPCLHPFLLSLLSD</sequence>
<feature type="transmembrane region" description="Helical" evidence="1">
    <location>
        <begin position="190"/>
        <end position="215"/>
    </location>
</feature>
<feature type="domain" description="Rhodopsin" evidence="2">
    <location>
        <begin position="2"/>
        <end position="211"/>
    </location>
</feature>
<feature type="transmembrane region" description="Helical" evidence="1">
    <location>
        <begin position="115"/>
        <end position="138"/>
    </location>
</feature>
<name>A0A6A6UU49_9PLEO</name>
<evidence type="ECO:0000259" key="2">
    <source>
        <dbReference type="Pfam" id="PF20684"/>
    </source>
</evidence>
<proteinExistence type="predicted"/>
<feature type="transmembrane region" description="Helical" evidence="1">
    <location>
        <begin position="150"/>
        <end position="170"/>
    </location>
</feature>
<keyword evidence="1" id="KW-0812">Transmembrane</keyword>
<dbReference type="PANTHER" id="PTHR38794">
    <property type="entry name" value="INTEGRAL MEMBRANE PROTEIN"/>
    <property type="match status" value="1"/>
</dbReference>
<accession>A0A6A6UU49</accession>
<evidence type="ECO:0000313" key="3">
    <source>
        <dbReference type="EMBL" id="KAF2741798.1"/>
    </source>
</evidence>
<dbReference type="Pfam" id="PF20684">
    <property type="entry name" value="Fung_rhodopsin"/>
    <property type="match status" value="1"/>
</dbReference>
<keyword evidence="4" id="KW-1185">Reference proteome</keyword>
<protein>
    <recommendedName>
        <fullName evidence="2">Rhodopsin domain-containing protein</fullName>
    </recommendedName>
</protein>
<keyword evidence="1" id="KW-1133">Transmembrane helix</keyword>
<dbReference type="OrthoDB" id="3918601at2759"/>
<dbReference type="InterPro" id="IPR049326">
    <property type="entry name" value="Rhodopsin_dom_fungi"/>
</dbReference>
<feature type="transmembrane region" description="Helical" evidence="1">
    <location>
        <begin position="38"/>
        <end position="58"/>
    </location>
</feature>
<feature type="transmembrane region" description="Helical" evidence="1">
    <location>
        <begin position="70"/>
        <end position="92"/>
    </location>
</feature>
<feature type="non-terminal residue" evidence="3">
    <location>
        <position position="1"/>
    </location>
</feature>
<dbReference type="EMBL" id="MU006624">
    <property type="protein sequence ID" value="KAF2741798.1"/>
    <property type="molecule type" value="Genomic_DNA"/>
</dbReference>
<organism evidence="3 4">
    <name type="scientific">Sporormia fimetaria CBS 119925</name>
    <dbReference type="NCBI Taxonomy" id="1340428"/>
    <lineage>
        <taxon>Eukaryota</taxon>
        <taxon>Fungi</taxon>
        <taxon>Dikarya</taxon>
        <taxon>Ascomycota</taxon>
        <taxon>Pezizomycotina</taxon>
        <taxon>Dothideomycetes</taxon>
        <taxon>Pleosporomycetidae</taxon>
        <taxon>Pleosporales</taxon>
        <taxon>Sporormiaceae</taxon>
        <taxon>Sporormia</taxon>
    </lineage>
</organism>
<dbReference type="Proteomes" id="UP000799440">
    <property type="component" value="Unassembled WGS sequence"/>
</dbReference>
<dbReference type="PANTHER" id="PTHR38794:SF1">
    <property type="entry name" value="INTEGRAL MEMBRANE PROTEIN"/>
    <property type="match status" value="1"/>
</dbReference>
<dbReference type="AlphaFoldDB" id="A0A6A6UU49"/>
<keyword evidence="1" id="KW-0472">Membrane</keyword>
<gene>
    <name evidence="3" type="ORF">M011DRAFT_377932</name>
</gene>
<feature type="non-terminal residue" evidence="3">
    <location>
        <position position="217"/>
    </location>
</feature>
<reference evidence="3" key="1">
    <citation type="journal article" date="2020" name="Stud. Mycol.">
        <title>101 Dothideomycetes genomes: a test case for predicting lifestyles and emergence of pathogens.</title>
        <authorList>
            <person name="Haridas S."/>
            <person name="Albert R."/>
            <person name="Binder M."/>
            <person name="Bloem J."/>
            <person name="Labutti K."/>
            <person name="Salamov A."/>
            <person name="Andreopoulos B."/>
            <person name="Baker S."/>
            <person name="Barry K."/>
            <person name="Bills G."/>
            <person name="Bluhm B."/>
            <person name="Cannon C."/>
            <person name="Castanera R."/>
            <person name="Culley D."/>
            <person name="Daum C."/>
            <person name="Ezra D."/>
            <person name="Gonzalez J."/>
            <person name="Henrissat B."/>
            <person name="Kuo A."/>
            <person name="Liang C."/>
            <person name="Lipzen A."/>
            <person name="Lutzoni F."/>
            <person name="Magnuson J."/>
            <person name="Mondo S."/>
            <person name="Nolan M."/>
            <person name="Ohm R."/>
            <person name="Pangilinan J."/>
            <person name="Park H.-J."/>
            <person name="Ramirez L."/>
            <person name="Alfaro M."/>
            <person name="Sun H."/>
            <person name="Tritt A."/>
            <person name="Yoshinaga Y."/>
            <person name="Zwiers L.-H."/>
            <person name="Turgeon B."/>
            <person name="Goodwin S."/>
            <person name="Spatafora J."/>
            <person name="Crous P."/>
            <person name="Grigoriev I."/>
        </authorList>
    </citation>
    <scope>NUCLEOTIDE SEQUENCE</scope>
    <source>
        <strain evidence="3">CBS 119925</strain>
    </source>
</reference>
<evidence type="ECO:0000256" key="1">
    <source>
        <dbReference type="SAM" id="Phobius"/>
    </source>
</evidence>
<evidence type="ECO:0000313" key="4">
    <source>
        <dbReference type="Proteomes" id="UP000799440"/>
    </source>
</evidence>